<evidence type="ECO:0000256" key="8">
    <source>
        <dbReference type="HAMAP-Rule" id="MF_00105"/>
    </source>
</evidence>
<dbReference type="SUPFAM" id="SSF46557">
    <property type="entry name" value="GreA transcript cleavage protein, N-terminal domain"/>
    <property type="match status" value="1"/>
</dbReference>
<dbReference type="FunFam" id="1.10.287.180:FF:000001">
    <property type="entry name" value="Transcription elongation factor GreA"/>
    <property type="match status" value="1"/>
</dbReference>
<dbReference type="NCBIfam" id="NF001261">
    <property type="entry name" value="PRK00226.1-2"/>
    <property type="match status" value="1"/>
</dbReference>
<gene>
    <name evidence="8" type="primary">greA</name>
    <name evidence="12" type="ORF">A2557_11345</name>
</gene>
<organism evidence="12 13">
    <name type="scientific">Candidatus Lambdaproteobacteria bacterium RIFOXYD2_FULL_56_26</name>
    <dbReference type="NCBI Taxonomy" id="1817773"/>
    <lineage>
        <taxon>Bacteria</taxon>
        <taxon>Pseudomonadati</taxon>
        <taxon>Pseudomonadota</taxon>
        <taxon>Candidatus Lambdaproteobacteria</taxon>
    </lineage>
</organism>
<comment type="function">
    <text evidence="6 8 9">Necessary for efficient RNA polymerase transcription elongation past template-encoded arresting sites. The arresting sites in DNA have the property of trapping a certain fraction of elongating RNA polymerases that pass through, resulting in locked ternary complexes. Cleavage of the nascent transcript by cleavage factors such as GreA or GreB allows the resumption of elongation from the new 3'terminus. GreA releases sequences of 2 to 3 nucleotides.</text>
</comment>
<dbReference type="InterPro" id="IPR006359">
    <property type="entry name" value="Tscrpt_elong_fac_GreA"/>
</dbReference>
<protein>
    <recommendedName>
        <fullName evidence="2 8">Transcription elongation factor GreA</fullName>
    </recommendedName>
    <alternativeName>
        <fullName evidence="7 8">Transcript cleavage factor GreA</fullName>
    </alternativeName>
</protein>
<feature type="domain" description="Transcription elongation factor GreA/GreB C-terminal" evidence="10">
    <location>
        <begin position="85"/>
        <end position="158"/>
    </location>
</feature>
<evidence type="ECO:0000256" key="6">
    <source>
        <dbReference type="ARBA" id="ARBA00024916"/>
    </source>
</evidence>
<evidence type="ECO:0000256" key="4">
    <source>
        <dbReference type="ARBA" id="ARBA00023125"/>
    </source>
</evidence>
<dbReference type="HAMAP" id="MF_00105">
    <property type="entry name" value="GreA_GreB"/>
    <property type="match status" value="1"/>
</dbReference>
<sequence>MDDKQPITAEGYKKIQEEHQQLIRVERPKIIEAIEVARAHGDLKENAEYHAAREKQSFVEGRIQRLNHIIANSNIIDLSKQEGVKQVRFGAKVTYKDLDTEEETTWQIVGEEEADIKERKISLKSPIAQALMGRTEGDEVTLRVPKGNIEVELVKVGY</sequence>
<proteinExistence type="inferred from homology"/>
<evidence type="ECO:0000256" key="9">
    <source>
        <dbReference type="RuleBase" id="RU000556"/>
    </source>
</evidence>
<comment type="similarity">
    <text evidence="1 8 9">Belongs to the GreA/GreB family.</text>
</comment>
<dbReference type="NCBIfam" id="NF001263">
    <property type="entry name" value="PRK00226.1-4"/>
    <property type="match status" value="1"/>
</dbReference>
<dbReference type="AlphaFoldDB" id="A0A1F6H0Z9"/>
<evidence type="ECO:0000256" key="3">
    <source>
        <dbReference type="ARBA" id="ARBA00023015"/>
    </source>
</evidence>
<dbReference type="GO" id="GO:0032784">
    <property type="term" value="P:regulation of DNA-templated transcription elongation"/>
    <property type="evidence" value="ECO:0007669"/>
    <property type="project" value="UniProtKB-UniRule"/>
</dbReference>
<accession>A0A1F6H0Z9</accession>
<evidence type="ECO:0000259" key="11">
    <source>
        <dbReference type="Pfam" id="PF03449"/>
    </source>
</evidence>
<name>A0A1F6H0Z9_9PROT</name>
<keyword evidence="5 8" id="KW-0804">Transcription</keyword>
<evidence type="ECO:0000313" key="13">
    <source>
        <dbReference type="Proteomes" id="UP000177583"/>
    </source>
</evidence>
<comment type="caution">
    <text evidence="12">The sequence shown here is derived from an EMBL/GenBank/DDBJ whole genome shotgun (WGS) entry which is preliminary data.</text>
</comment>
<dbReference type="SUPFAM" id="SSF54534">
    <property type="entry name" value="FKBP-like"/>
    <property type="match status" value="1"/>
</dbReference>
<dbReference type="InterPro" id="IPR036805">
    <property type="entry name" value="Tscrpt_elong_fac_GreA/B_N_sf"/>
</dbReference>
<feature type="domain" description="Transcription elongation factor GreA/GreB N-terminal" evidence="11">
    <location>
        <begin position="6"/>
        <end position="75"/>
    </location>
</feature>
<dbReference type="GO" id="GO:0003677">
    <property type="term" value="F:DNA binding"/>
    <property type="evidence" value="ECO:0007669"/>
    <property type="project" value="UniProtKB-UniRule"/>
</dbReference>
<dbReference type="PANTHER" id="PTHR30437">
    <property type="entry name" value="TRANSCRIPTION ELONGATION FACTOR GREA"/>
    <property type="match status" value="1"/>
</dbReference>
<dbReference type="GO" id="GO:0006354">
    <property type="term" value="P:DNA-templated transcription elongation"/>
    <property type="evidence" value="ECO:0007669"/>
    <property type="project" value="TreeGrafter"/>
</dbReference>
<dbReference type="Gene3D" id="1.10.287.180">
    <property type="entry name" value="Transcription elongation factor, GreA/GreB, N-terminal domain"/>
    <property type="match status" value="1"/>
</dbReference>
<evidence type="ECO:0000256" key="1">
    <source>
        <dbReference type="ARBA" id="ARBA00008213"/>
    </source>
</evidence>
<keyword evidence="3 8" id="KW-0805">Transcription regulation</keyword>
<dbReference type="InterPro" id="IPR036953">
    <property type="entry name" value="GreA/GreB_C_sf"/>
</dbReference>
<keyword evidence="12" id="KW-0251">Elongation factor</keyword>
<dbReference type="Pfam" id="PF03449">
    <property type="entry name" value="GreA_GreB_N"/>
    <property type="match status" value="1"/>
</dbReference>
<dbReference type="PIRSF" id="PIRSF006092">
    <property type="entry name" value="GreA_GreB"/>
    <property type="match status" value="1"/>
</dbReference>
<dbReference type="Pfam" id="PF01272">
    <property type="entry name" value="GreA_GreB"/>
    <property type="match status" value="1"/>
</dbReference>
<dbReference type="PANTHER" id="PTHR30437:SF4">
    <property type="entry name" value="TRANSCRIPTION ELONGATION FACTOR GREA"/>
    <property type="match status" value="1"/>
</dbReference>
<dbReference type="PROSITE" id="PS00829">
    <property type="entry name" value="GREAB_1"/>
    <property type="match status" value="1"/>
</dbReference>
<dbReference type="Gene3D" id="3.10.50.30">
    <property type="entry name" value="Transcription elongation factor, GreA/GreB, C-terminal domain"/>
    <property type="match status" value="1"/>
</dbReference>
<evidence type="ECO:0000313" key="12">
    <source>
        <dbReference type="EMBL" id="OGH04012.1"/>
    </source>
</evidence>
<keyword evidence="12" id="KW-0648">Protein biosynthesis</keyword>
<dbReference type="InterPro" id="IPR022691">
    <property type="entry name" value="Tscrpt_elong_fac_GreA/B_N"/>
</dbReference>
<dbReference type="FunFam" id="3.10.50.30:FF:000001">
    <property type="entry name" value="Transcription elongation factor GreA"/>
    <property type="match status" value="1"/>
</dbReference>
<keyword evidence="4 8" id="KW-0238">DNA-binding</keyword>
<evidence type="ECO:0000259" key="10">
    <source>
        <dbReference type="Pfam" id="PF01272"/>
    </source>
</evidence>
<evidence type="ECO:0000256" key="2">
    <source>
        <dbReference type="ARBA" id="ARBA00013729"/>
    </source>
</evidence>
<dbReference type="EMBL" id="MFNF01000008">
    <property type="protein sequence ID" value="OGH04012.1"/>
    <property type="molecule type" value="Genomic_DNA"/>
</dbReference>
<dbReference type="Proteomes" id="UP000177583">
    <property type="component" value="Unassembled WGS sequence"/>
</dbReference>
<evidence type="ECO:0000256" key="5">
    <source>
        <dbReference type="ARBA" id="ARBA00023163"/>
    </source>
</evidence>
<dbReference type="GO" id="GO:0003746">
    <property type="term" value="F:translation elongation factor activity"/>
    <property type="evidence" value="ECO:0007669"/>
    <property type="project" value="UniProtKB-KW"/>
</dbReference>
<reference evidence="12 13" key="1">
    <citation type="journal article" date="2016" name="Nat. Commun.">
        <title>Thousands of microbial genomes shed light on interconnected biogeochemical processes in an aquifer system.</title>
        <authorList>
            <person name="Anantharaman K."/>
            <person name="Brown C.T."/>
            <person name="Hug L.A."/>
            <person name="Sharon I."/>
            <person name="Castelle C.J."/>
            <person name="Probst A.J."/>
            <person name="Thomas B.C."/>
            <person name="Singh A."/>
            <person name="Wilkins M.J."/>
            <person name="Karaoz U."/>
            <person name="Brodie E.L."/>
            <person name="Williams K.H."/>
            <person name="Hubbard S.S."/>
            <person name="Banfield J.F."/>
        </authorList>
    </citation>
    <scope>NUCLEOTIDE SEQUENCE [LARGE SCALE GENOMIC DNA]</scope>
</reference>
<dbReference type="InterPro" id="IPR023459">
    <property type="entry name" value="Tscrpt_elong_fac_GreA/B_fam"/>
</dbReference>
<dbReference type="InterPro" id="IPR018151">
    <property type="entry name" value="TF_GreA/GreB_CS"/>
</dbReference>
<dbReference type="NCBIfam" id="NF001264">
    <property type="entry name" value="PRK00226.1-5"/>
    <property type="match status" value="1"/>
</dbReference>
<dbReference type="NCBIfam" id="TIGR01462">
    <property type="entry name" value="greA"/>
    <property type="match status" value="1"/>
</dbReference>
<dbReference type="GO" id="GO:0070063">
    <property type="term" value="F:RNA polymerase binding"/>
    <property type="evidence" value="ECO:0007669"/>
    <property type="project" value="InterPro"/>
</dbReference>
<evidence type="ECO:0000256" key="7">
    <source>
        <dbReference type="ARBA" id="ARBA00030776"/>
    </source>
</evidence>
<dbReference type="InterPro" id="IPR028624">
    <property type="entry name" value="Tscrpt_elong_fac_GreA/B"/>
</dbReference>
<dbReference type="InterPro" id="IPR001437">
    <property type="entry name" value="Tscrpt_elong_fac_GreA/B_C"/>
</dbReference>